<evidence type="ECO:0000313" key="7">
    <source>
        <dbReference type="Proteomes" id="UP001519271"/>
    </source>
</evidence>
<dbReference type="PROSITE" id="PS00211">
    <property type="entry name" value="ABC_TRANSPORTER_1"/>
    <property type="match status" value="1"/>
</dbReference>
<keyword evidence="4 6" id="KW-0067">ATP-binding</keyword>
<dbReference type="Proteomes" id="UP001519271">
    <property type="component" value="Unassembled WGS sequence"/>
</dbReference>
<dbReference type="PANTHER" id="PTHR42798:SF6">
    <property type="entry name" value="CELL DIVISION ATP-BINDING PROTEIN FTSE"/>
    <property type="match status" value="1"/>
</dbReference>
<evidence type="ECO:0000313" key="6">
    <source>
        <dbReference type="EMBL" id="MBP1919236.1"/>
    </source>
</evidence>
<dbReference type="Gene3D" id="3.40.50.300">
    <property type="entry name" value="P-loop containing nucleotide triphosphate hydrolases"/>
    <property type="match status" value="1"/>
</dbReference>
<keyword evidence="3" id="KW-0547">Nucleotide-binding</keyword>
<sequence length="242" mass="26948">MIEIRDVVKIYETGAISFKALDGVNLKIEEGEFTGILGPSGSGKSTMMNILGCLDTMTSGSYILDGKEVAKLTDNERAAIRNRKIGFVFQSFNLLPRLTVYENVELPMIYAGMGRHERAERTKKALAKVGLLEWSMHKPNEISGGQKQRVAIARAIAIEPAVIMADEPTGNLDTKSSLDVLRIFQDLNDEGATIIMVTHEPENIKYLKRIVKFKDGKVVEDNEVKNRRVLKDIPPEEYPTAP</sequence>
<dbReference type="CDD" id="cd03255">
    <property type="entry name" value="ABC_MJ0796_LolCDE_FtsE"/>
    <property type="match status" value="1"/>
</dbReference>
<dbReference type="InterPro" id="IPR003439">
    <property type="entry name" value="ABC_transporter-like_ATP-bd"/>
</dbReference>
<protein>
    <submittedName>
        <fullName evidence="6">ABC transport system ATP-binding protein</fullName>
    </submittedName>
</protein>
<evidence type="ECO:0000256" key="4">
    <source>
        <dbReference type="ARBA" id="ARBA00022840"/>
    </source>
</evidence>
<organism evidence="6 7">
    <name type="scientific">Youngiibacter multivorans</name>
    <dbReference type="NCBI Taxonomy" id="937251"/>
    <lineage>
        <taxon>Bacteria</taxon>
        <taxon>Bacillati</taxon>
        <taxon>Bacillota</taxon>
        <taxon>Clostridia</taxon>
        <taxon>Eubacteriales</taxon>
        <taxon>Clostridiaceae</taxon>
        <taxon>Youngiibacter</taxon>
    </lineage>
</organism>
<gene>
    <name evidence="6" type="ORF">J2Z34_001724</name>
</gene>
<dbReference type="SMART" id="SM00382">
    <property type="entry name" value="AAA"/>
    <property type="match status" value="1"/>
</dbReference>
<comment type="similarity">
    <text evidence="1">Belongs to the ABC transporter superfamily.</text>
</comment>
<evidence type="ECO:0000256" key="2">
    <source>
        <dbReference type="ARBA" id="ARBA00022448"/>
    </source>
</evidence>
<name>A0ABS4G3Y4_9CLOT</name>
<dbReference type="PANTHER" id="PTHR42798">
    <property type="entry name" value="LIPOPROTEIN-RELEASING SYSTEM ATP-BINDING PROTEIN LOLD"/>
    <property type="match status" value="1"/>
</dbReference>
<comment type="caution">
    <text evidence="6">The sequence shown here is derived from an EMBL/GenBank/DDBJ whole genome shotgun (WGS) entry which is preliminary data.</text>
</comment>
<dbReference type="RefSeq" id="WP_209459443.1">
    <property type="nucleotide sequence ID" value="NZ_JAGGKC010000012.1"/>
</dbReference>
<keyword evidence="7" id="KW-1185">Reference proteome</keyword>
<dbReference type="InterPro" id="IPR017911">
    <property type="entry name" value="MacB-like_ATP-bd"/>
</dbReference>
<evidence type="ECO:0000259" key="5">
    <source>
        <dbReference type="PROSITE" id="PS50893"/>
    </source>
</evidence>
<dbReference type="InterPro" id="IPR003593">
    <property type="entry name" value="AAA+_ATPase"/>
</dbReference>
<dbReference type="InterPro" id="IPR017871">
    <property type="entry name" value="ABC_transporter-like_CS"/>
</dbReference>
<dbReference type="SUPFAM" id="SSF52540">
    <property type="entry name" value="P-loop containing nucleoside triphosphate hydrolases"/>
    <property type="match status" value="1"/>
</dbReference>
<evidence type="ECO:0000256" key="3">
    <source>
        <dbReference type="ARBA" id="ARBA00022741"/>
    </source>
</evidence>
<keyword evidence="2" id="KW-0813">Transport</keyword>
<dbReference type="InterPro" id="IPR027417">
    <property type="entry name" value="P-loop_NTPase"/>
</dbReference>
<dbReference type="GO" id="GO:0005524">
    <property type="term" value="F:ATP binding"/>
    <property type="evidence" value="ECO:0007669"/>
    <property type="project" value="UniProtKB-KW"/>
</dbReference>
<proteinExistence type="inferred from homology"/>
<reference evidence="6 7" key="1">
    <citation type="submission" date="2021-03" db="EMBL/GenBank/DDBJ databases">
        <title>Genomic Encyclopedia of Type Strains, Phase IV (KMG-IV): sequencing the most valuable type-strain genomes for metagenomic binning, comparative biology and taxonomic classification.</title>
        <authorList>
            <person name="Goeker M."/>
        </authorList>
    </citation>
    <scope>NUCLEOTIDE SEQUENCE [LARGE SCALE GENOMIC DNA]</scope>
    <source>
        <strain evidence="6 7">DSM 6139</strain>
    </source>
</reference>
<dbReference type="EMBL" id="JAGGKC010000012">
    <property type="protein sequence ID" value="MBP1919236.1"/>
    <property type="molecule type" value="Genomic_DNA"/>
</dbReference>
<dbReference type="Pfam" id="PF00005">
    <property type="entry name" value="ABC_tran"/>
    <property type="match status" value="1"/>
</dbReference>
<evidence type="ECO:0000256" key="1">
    <source>
        <dbReference type="ARBA" id="ARBA00005417"/>
    </source>
</evidence>
<dbReference type="PROSITE" id="PS50893">
    <property type="entry name" value="ABC_TRANSPORTER_2"/>
    <property type="match status" value="1"/>
</dbReference>
<feature type="domain" description="ABC transporter" evidence="5">
    <location>
        <begin position="2"/>
        <end position="240"/>
    </location>
</feature>
<accession>A0ABS4G3Y4</accession>